<proteinExistence type="predicted"/>
<sequence length="101" mass="11964">MRNPLASFYSLFPLGVWRPRCLCIHVDLTWLSGPLLGKLARRRIDVGNTNSRLDFIRCRRITEADEQCKHYMTLPLEGWLGWKEFITWSPRQPNEDCLEEE</sequence>
<name>A0A448WQC3_9PLAT</name>
<reference evidence="1" key="1">
    <citation type="submission" date="2018-11" db="EMBL/GenBank/DDBJ databases">
        <authorList>
            <consortium name="Pathogen Informatics"/>
        </authorList>
    </citation>
    <scope>NUCLEOTIDE SEQUENCE</scope>
</reference>
<protein>
    <submittedName>
        <fullName evidence="1">Uncharacterized protein</fullName>
    </submittedName>
</protein>
<comment type="caution">
    <text evidence="1">The sequence shown here is derived from an EMBL/GenBank/DDBJ whole genome shotgun (WGS) entry which is preliminary data.</text>
</comment>
<organism evidence="1 2">
    <name type="scientific">Protopolystoma xenopodis</name>
    <dbReference type="NCBI Taxonomy" id="117903"/>
    <lineage>
        <taxon>Eukaryota</taxon>
        <taxon>Metazoa</taxon>
        <taxon>Spiralia</taxon>
        <taxon>Lophotrochozoa</taxon>
        <taxon>Platyhelminthes</taxon>
        <taxon>Monogenea</taxon>
        <taxon>Polyopisthocotylea</taxon>
        <taxon>Polystomatidea</taxon>
        <taxon>Polystomatidae</taxon>
        <taxon>Protopolystoma</taxon>
    </lineage>
</organism>
<accession>A0A448WQC3</accession>
<dbReference type="Proteomes" id="UP000784294">
    <property type="component" value="Unassembled WGS sequence"/>
</dbReference>
<evidence type="ECO:0000313" key="2">
    <source>
        <dbReference type="Proteomes" id="UP000784294"/>
    </source>
</evidence>
<evidence type="ECO:0000313" key="1">
    <source>
        <dbReference type="EMBL" id="VEL17497.1"/>
    </source>
</evidence>
<keyword evidence="2" id="KW-1185">Reference proteome</keyword>
<gene>
    <name evidence="1" type="ORF">PXEA_LOCUS10937</name>
</gene>
<dbReference type="AlphaFoldDB" id="A0A448WQC3"/>
<dbReference type="EMBL" id="CAAALY010032869">
    <property type="protein sequence ID" value="VEL17497.1"/>
    <property type="molecule type" value="Genomic_DNA"/>
</dbReference>